<dbReference type="InterPro" id="IPR011990">
    <property type="entry name" value="TPR-like_helical_dom_sf"/>
</dbReference>
<sequence length="189" mass="21620">MYERVHSGVNCGHFCFHFSLIHAIVHRCTLLLTALQILEWLETTKQFGPLEIGKNQRILITTRGETRDIKGMKALIEDIKSHDFQPDIHFLTDLVRLYIFKGLKDKVIALLKEVGEGNSHEECIRARNKLFYASLDMANDVSRICNHCKSDPTMLECETAIRTWGELGKVEEAKAVFEMVSLCSEQPDI</sequence>
<proteinExistence type="inferred from homology"/>
<dbReference type="PANTHER" id="PTHR45717">
    <property type="entry name" value="OS12G0527900 PROTEIN"/>
    <property type="match status" value="1"/>
</dbReference>
<dbReference type="AlphaFoldDB" id="A0ABD1MQ78"/>
<name>A0ABD1MQ78_9FABA</name>
<comment type="similarity">
    <text evidence="1">Belongs to the PPR family. P subfamily.</text>
</comment>
<comment type="caution">
    <text evidence="2">The sequence shown here is derived from an EMBL/GenBank/DDBJ whole genome shotgun (WGS) entry which is preliminary data.</text>
</comment>
<evidence type="ECO:0000313" key="2">
    <source>
        <dbReference type="EMBL" id="KAL2337235.1"/>
    </source>
</evidence>
<gene>
    <name evidence="2" type="ORF">Fmac_011681</name>
</gene>
<keyword evidence="3" id="KW-1185">Reference proteome</keyword>
<organism evidence="2 3">
    <name type="scientific">Flemingia macrophylla</name>
    <dbReference type="NCBI Taxonomy" id="520843"/>
    <lineage>
        <taxon>Eukaryota</taxon>
        <taxon>Viridiplantae</taxon>
        <taxon>Streptophyta</taxon>
        <taxon>Embryophyta</taxon>
        <taxon>Tracheophyta</taxon>
        <taxon>Spermatophyta</taxon>
        <taxon>Magnoliopsida</taxon>
        <taxon>eudicotyledons</taxon>
        <taxon>Gunneridae</taxon>
        <taxon>Pentapetalae</taxon>
        <taxon>rosids</taxon>
        <taxon>fabids</taxon>
        <taxon>Fabales</taxon>
        <taxon>Fabaceae</taxon>
        <taxon>Papilionoideae</taxon>
        <taxon>50 kb inversion clade</taxon>
        <taxon>NPAAA clade</taxon>
        <taxon>indigoferoid/millettioid clade</taxon>
        <taxon>Phaseoleae</taxon>
        <taxon>Flemingia</taxon>
    </lineage>
</organism>
<dbReference type="EMBL" id="JBGMDY010000004">
    <property type="protein sequence ID" value="KAL2337235.1"/>
    <property type="molecule type" value="Genomic_DNA"/>
</dbReference>
<evidence type="ECO:0000256" key="1">
    <source>
        <dbReference type="ARBA" id="ARBA00007626"/>
    </source>
</evidence>
<evidence type="ECO:0000313" key="3">
    <source>
        <dbReference type="Proteomes" id="UP001603857"/>
    </source>
</evidence>
<dbReference type="Proteomes" id="UP001603857">
    <property type="component" value="Unassembled WGS sequence"/>
</dbReference>
<reference evidence="2 3" key="1">
    <citation type="submission" date="2024-08" db="EMBL/GenBank/DDBJ databases">
        <title>Insights into the chromosomal genome structure of Flemingia macrophylla.</title>
        <authorList>
            <person name="Ding Y."/>
            <person name="Zhao Y."/>
            <person name="Bi W."/>
            <person name="Wu M."/>
            <person name="Zhao G."/>
            <person name="Gong Y."/>
            <person name="Li W."/>
            <person name="Zhang P."/>
        </authorList>
    </citation>
    <scope>NUCLEOTIDE SEQUENCE [LARGE SCALE GENOMIC DNA]</scope>
    <source>
        <strain evidence="2">DYQJB</strain>
        <tissue evidence="2">Leaf</tissue>
    </source>
</reference>
<dbReference type="Gene3D" id="1.25.40.10">
    <property type="entry name" value="Tetratricopeptide repeat domain"/>
    <property type="match status" value="1"/>
</dbReference>
<accession>A0ABD1MQ78</accession>
<dbReference type="PANTHER" id="PTHR45717:SF38">
    <property type="entry name" value="PENTACOTRIPEPTIDE-REPEAT REGION OF PRORP DOMAIN-CONTAINING PROTEIN"/>
    <property type="match status" value="1"/>
</dbReference>
<protein>
    <submittedName>
        <fullName evidence="2">Uncharacterized protein</fullName>
    </submittedName>
</protein>